<proteinExistence type="predicted"/>
<comment type="caution">
    <text evidence="2">The sequence shown here is derived from an EMBL/GenBank/DDBJ whole genome shotgun (WGS) entry which is preliminary data.</text>
</comment>
<dbReference type="Proteomes" id="UP000324222">
    <property type="component" value="Unassembled WGS sequence"/>
</dbReference>
<accession>A0A5B7FCF1</accession>
<organism evidence="2 3">
    <name type="scientific">Portunus trituberculatus</name>
    <name type="common">Swimming crab</name>
    <name type="synonym">Neptunus trituberculatus</name>
    <dbReference type="NCBI Taxonomy" id="210409"/>
    <lineage>
        <taxon>Eukaryota</taxon>
        <taxon>Metazoa</taxon>
        <taxon>Ecdysozoa</taxon>
        <taxon>Arthropoda</taxon>
        <taxon>Crustacea</taxon>
        <taxon>Multicrustacea</taxon>
        <taxon>Malacostraca</taxon>
        <taxon>Eumalacostraca</taxon>
        <taxon>Eucarida</taxon>
        <taxon>Decapoda</taxon>
        <taxon>Pleocyemata</taxon>
        <taxon>Brachyura</taxon>
        <taxon>Eubrachyura</taxon>
        <taxon>Portunoidea</taxon>
        <taxon>Portunidae</taxon>
        <taxon>Portuninae</taxon>
        <taxon>Portunus</taxon>
    </lineage>
</organism>
<name>A0A5B7FCF1_PORTR</name>
<evidence type="ECO:0000313" key="3">
    <source>
        <dbReference type="Proteomes" id="UP000324222"/>
    </source>
</evidence>
<feature type="region of interest" description="Disordered" evidence="1">
    <location>
        <begin position="57"/>
        <end position="76"/>
    </location>
</feature>
<gene>
    <name evidence="2" type="ORF">E2C01_036825</name>
</gene>
<reference evidence="2 3" key="1">
    <citation type="submission" date="2019-05" db="EMBL/GenBank/DDBJ databases">
        <title>Another draft genome of Portunus trituberculatus and its Hox gene families provides insights of decapod evolution.</title>
        <authorList>
            <person name="Jeong J.-H."/>
            <person name="Song I."/>
            <person name="Kim S."/>
            <person name="Choi T."/>
            <person name="Kim D."/>
            <person name="Ryu S."/>
            <person name="Kim W."/>
        </authorList>
    </citation>
    <scope>NUCLEOTIDE SEQUENCE [LARGE SCALE GENOMIC DNA]</scope>
    <source>
        <tissue evidence="2">Muscle</tissue>
    </source>
</reference>
<evidence type="ECO:0000313" key="2">
    <source>
        <dbReference type="EMBL" id="MPC43185.1"/>
    </source>
</evidence>
<feature type="compositionally biased region" description="Basic and acidic residues" evidence="1">
    <location>
        <begin position="66"/>
        <end position="76"/>
    </location>
</feature>
<sequence>MEGPRDGLGRGGETFSGTRLIIFVASENSGGDTTERFGIRSLLNVVDVRCEEYERKRGRRKRRMKRICEEKKNKDT</sequence>
<dbReference type="AlphaFoldDB" id="A0A5B7FCF1"/>
<protein>
    <submittedName>
        <fullName evidence="2">Uncharacterized protein</fullName>
    </submittedName>
</protein>
<dbReference type="EMBL" id="VSRR010005718">
    <property type="protein sequence ID" value="MPC43185.1"/>
    <property type="molecule type" value="Genomic_DNA"/>
</dbReference>
<evidence type="ECO:0000256" key="1">
    <source>
        <dbReference type="SAM" id="MobiDB-lite"/>
    </source>
</evidence>
<keyword evidence="3" id="KW-1185">Reference proteome</keyword>